<keyword evidence="10" id="KW-1185">Reference proteome</keyword>
<keyword evidence="5 6" id="KW-0472">Membrane</keyword>
<dbReference type="GO" id="GO:0005886">
    <property type="term" value="C:plasma membrane"/>
    <property type="evidence" value="ECO:0007669"/>
    <property type="project" value="UniProtKB-SubCell"/>
</dbReference>
<dbReference type="EMBL" id="OCNK01000003">
    <property type="protein sequence ID" value="SOE00744.1"/>
    <property type="molecule type" value="Genomic_DNA"/>
</dbReference>
<organism evidence="9 10">
    <name type="scientific">Blastococcus haudaquaticus</name>
    <dbReference type="NCBI Taxonomy" id="1938745"/>
    <lineage>
        <taxon>Bacteria</taxon>
        <taxon>Bacillati</taxon>
        <taxon>Actinomycetota</taxon>
        <taxon>Actinomycetes</taxon>
        <taxon>Geodermatophilales</taxon>
        <taxon>Geodermatophilaceae</taxon>
        <taxon>Blastococcus</taxon>
    </lineage>
</organism>
<dbReference type="PROSITE" id="PS50928">
    <property type="entry name" value="ABC_TM1"/>
    <property type="match status" value="1"/>
</dbReference>
<keyword evidence="3 6" id="KW-0812">Transmembrane</keyword>
<gene>
    <name evidence="9" type="ORF">SAMN06272739_2764</name>
</gene>
<feature type="domain" description="ABC transmembrane type-1" evidence="8">
    <location>
        <begin position="33"/>
        <end position="213"/>
    </location>
</feature>
<feature type="transmembrane region" description="Helical" evidence="6">
    <location>
        <begin position="160"/>
        <end position="183"/>
    </location>
</feature>
<dbReference type="Proteomes" id="UP000219482">
    <property type="component" value="Unassembled WGS sequence"/>
</dbReference>
<evidence type="ECO:0000259" key="8">
    <source>
        <dbReference type="PROSITE" id="PS50928"/>
    </source>
</evidence>
<protein>
    <submittedName>
        <fullName evidence="9">Osmoprotectant transport system permease protein</fullName>
    </submittedName>
</protein>
<feature type="region of interest" description="Disordered" evidence="7">
    <location>
        <begin position="223"/>
        <end position="249"/>
    </location>
</feature>
<evidence type="ECO:0000256" key="7">
    <source>
        <dbReference type="SAM" id="MobiDB-lite"/>
    </source>
</evidence>
<dbReference type="PANTHER" id="PTHR30177:SF33">
    <property type="entry name" value="POSSIBLE OSMOPROTECTANT (GLYCINE BETAINE_CARNITINE_CHOLINE_L-PROLINE) TRANSPORT INTEGRAL MEMBRANE PROTEIN ABC TRANSPORTER PROZ"/>
    <property type="match status" value="1"/>
</dbReference>
<sequence length="249" mass="25265">MGPGADVNGLGDAVVYLNDPFNWTRPNGILELLGEHLRISVIAVLAGIVVAVPVGIALGSAGRGRGAVVVLSNVSRAVPTLALLTLFAVSPIGFGATATTIALAVFAVPPILTNTYVGFRGVDADVREAARGMGMSRGQIVRRVELPLALPLVMTGVRTAAVQVVATASLAALVAGGGLGRIVALGFGQQDYGQIIAGAFLIAVLALLTELLLVLLSRAVTPGRRTSPFSSGRRHPAAGPEPTAAGMPL</sequence>
<comment type="subcellular location">
    <subcellularLocation>
        <location evidence="6">Cell membrane</location>
        <topology evidence="6">Multi-pass membrane protein</topology>
    </subcellularLocation>
    <subcellularLocation>
        <location evidence="1">Membrane</location>
        <topology evidence="1">Multi-pass membrane protein</topology>
    </subcellularLocation>
</comment>
<dbReference type="GO" id="GO:0055085">
    <property type="term" value="P:transmembrane transport"/>
    <property type="evidence" value="ECO:0007669"/>
    <property type="project" value="InterPro"/>
</dbReference>
<dbReference type="AlphaFoldDB" id="A0A286H0B9"/>
<dbReference type="GO" id="GO:0031460">
    <property type="term" value="P:glycine betaine transport"/>
    <property type="evidence" value="ECO:0007669"/>
    <property type="project" value="TreeGrafter"/>
</dbReference>
<dbReference type="InterPro" id="IPR035906">
    <property type="entry name" value="MetI-like_sf"/>
</dbReference>
<proteinExistence type="inferred from homology"/>
<evidence type="ECO:0000256" key="1">
    <source>
        <dbReference type="ARBA" id="ARBA00004141"/>
    </source>
</evidence>
<dbReference type="InterPro" id="IPR000515">
    <property type="entry name" value="MetI-like"/>
</dbReference>
<dbReference type="PANTHER" id="PTHR30177">
    <property type="entry name" value="GLYCINE BETAINE/L-PROLINE TRANSPORT SYSTEM PERMEASE PROTEIN PROW"/>
    <property type="match status" value="1"/>
</dbReference>
<dbReference type="SUPFAM" id="SSF161098">
    <property type="entry name" value="MetI-like"/>
    <property type="match status" value="1"/>
</dbReference>
<evidence type="ECO:0000313" key="9">
    <source>
        <dbReference type="EMBL" id="SOE00744.1"/>
    </source>
</evidence>
<evidence type="ECO:0000256" key="5">
    <source>
        <dbReference type="ARBA" id="ARBA00023136"/>
    </source>
</evidence>
<name>A0A286H0B9_9ACTN</name>
<feature type="transmembrane region" description="Helical" evidence="6">
    <location>
        <begin position="39"/>
        <end position="60"/>
    </location>
</feature>
<comment type="similarity">
    <text evidence="6">Belongs to the binding-protein-dependent transport system permease family.</text>
</comment>
<dbReference type="InterPro" id="IPR051204">
    <property type="entry name" value="ABC_transp_perm/SBD"/>
</dbReference>
<evidence type="ECO:0000256" key="3">
    <source>
        <dbReference type="ARBA" id="ARBA00022692"/>
    </source>
</evidence>
<evidence type="ECO:0000256" key="4">
    <source>
        <dbReference type="ARBA" id="ARBA00022989"/>
    </source>
</evidence>
<dbReference type="Gene3D" id="1.10.3720.10">
    <property type="entry name" value="MetI-like"/>
    <property type="match status" value="1"/>
</dbReference>
<feature type="transmembrane region" description="Helical" evidence="6">
    <location>
        <begin position="81"/>
        <end position="108"/>
    </location>
</feature>
<keyword evidence="4 6" id="KW-1133">Transmembrane helix</keyword>
<dbReference type="Pfam" id="PF00528">
    <property type="entry name" value="BPD_transp_1"/>
    <property type="match status" value="1"/>
</dbReference>
<reference evidence="10" key="1">
    <citation type="submission" date="2017-09" db="EMBL/GenBank/DDBJ databases">
        <authorList>
            <person name="Varghese N."/>
            <person name="Submissions S."/>
        </authorList>
    </citation>
    <scope>NUCLEOTIDE SEQUENCE [LARGE SCALE GENOMIC DNA]</scope>
    <source>
        <strain evidence="10">DSM 44270</strain>
    </source>
</reference>
<evidence type="ECO:0000256" key="2">
    <source>
        <dbReference type="ARBA" id="ARBA00022448"/>
    </source>
</evidence>
<evidence type="ECO:0000313" key="10">
    <source>
        <dbReference type="Proteomes" id="UP000219482"/>
    </source>
</evidence>
<dbReference type="RefSeq" id="WP_235003385.1">
    <property type="nucleotide sequence ID" value="NZ_OCNK01000003.1"/>
</dbReference>
<feature type="transmembrane region" description="Helical" evidence="6">
    <location>
        <begin position="195"/>
        <end position="216"/>
    </location>
</feature>
<keyword evidence="2 6" id="KW-0813">Transport</keyword>
<dbReference type="CDD" id="cd06261">
    <property type="entry name" value="TM_PBP2"/>
    <property type="match status" value="1"/>
</dbReference>
<accession>A0A286H0B9</accession>
<evidence type="ECO:0000256" key="6">
    <source>
        <dbReference type="RuleBase" id="RU363032"/>
    </source>
</evidence>